<evidence type="ECO:0000259" key="2">
    <source>
        <dbReference type="PROSITE" id="PS50880"/>
    </source>
</evidence>
<gene>
    <name evidence="3" type="ORF">SAMN05443668_103580</name>
</gene>
<dbReference type="PROSITE" id="PS50880">
    <property type="entry name" value="TOPRIM"/>
    <property type="match status" value="1"/>
</dbReference>
<feature type="region of interest" description="Disordered" evidence="1">
    <location>
        <begin position="793"/>
        <end position="823"/>
    </location>
</feature>
<dbReference type="SMART" id="SM00493">
    <property type="entry name" value="TOPRIM"/>
    <property type="match status" value="1"/>
</dbReference>
<evidence type="ECO:0000313" key="3">
    <source>
        <dbReference type="EMBL" id="SHN19538.1"/>
    </source>
</evidence>
<dbReference type="InterPro" id="IPR037068">
    <property type="entry name" value="DNA_primase_core_N_sf"/>
</dbReference>
<dbReference type="PANTHER" id="PTHR30313:SF2">
    <property type="entry name" value="DNA PRIMASE"/>
    <property type="match status" value="1"/>
</dbReference>
<dbReference type="InterPro" id="IPR006171">
    <property type="entry name" value="TOPRIM_dom"/>
</dbReference>
<dbReference type="Proteomes" id="UP000184440">
    <property type="component" value="Unassembled WGS sequence"/>
</dbReference>
<accession>A0A1M7PQN9</accession>
<dbReference type="Gene3D" id="3.90.980.10">
    <property type="entry name" value="DNA primase, catalytic core, N-terminal domain"/>
    <property type="match status" value="1"/>
</dbReference>
<dbReference type="Pfam" id="PF13155">
    <property type="entry name" value="Toprim_2"/>
    <property type="match status" value="1"/>
</dbReference>
<dbReference type="GO" id="GO:0005737">
    <property type="term" value="C:cytoplasm"/>
    <property type="evidence" value="ECO:0007669"/>
    <property type="project" value="TreeGrafter"/>
</dbReference>
<dbReference type="STRING" id="134849.SAMN05443668_103580"/>
<dbReference type="Pfam" id="PF08275">
    <property type="entry name" value="DNAG_N"/>
    <property type="match status" value="1"/>
</dbReference>
<dbReference type="InterPro" id="IPR050219">
    <property type="entry name" value="DnaG_primase"/>
</dbReference>
<organism evidence="3 4">
    <name type="scientific">Cryptosporangium aurantiacum</name>
    <dbReference type="NCBI Taxonomy" id="134849"/>
    <lineage>
        <taxon>Bacteria</taxon>
        <taxon>Bacillati</taxon>
        <taxon>Actinomycetota</taxon>
        <taxon>Actinomycetes</taxon>
        <taxon>Cryptosporangiales</taxon>
        <taxon>Cryptosporangiaceae</taxon>
        <taxon>Cryptosporangium</taxon>
    </lineage>
</organism>
<dbReference type="PANTHER" id="PTHR30313">
    <property type="entry name" value="DNA PRIMASE"/>
    <property type="match status" value="1"/>
</dbReference>
<dbReference type="SUPFAM" id="SSF56731">
    <property type="entry name" value="DNA primase core"/>
    <property type="match status" value="1"/>
</dbReference>
<feature type="domain" description="Toprim" evidence="2">
    <location>
        <begin position="162"/>
        <end position="255"/>
    </location>
</feature>
<evidence type="ECO:0000256" key="1">
    <source>
        <dbReference type="SAM" id="MobiDB-lite"/>
    </source>
</evidence>
<reference evidence="3 4" key="1">
    <citation type="submission" date="2016-11" db="EMBL/GenBank/DDBJ databases">
        <authorList>
            <person name="Jaros S."/>
            <person name="Januszkiewicz K."/>
            <person name="Wedrychowicz H."/>
        </authorList>
    </citation>
    <scope>NUCLEOTIDE SEQUENCE [LARGE SCALE GENOMIC DNA]</scope>
    <source>
        <strain evidence="3 4">DSM 46144</strain>
    </source>
</reference>
<keyword evidence="4" id="KW-1185">Reference proteome</keyword>
<feature type="region of interest" description="Disordered" evidence="1">
    <location>
        <begin position="346"/>
        <end position="381"/>
    </location>
</feature>
<sequence length="823" mass="87807">MPTTTNGDDGARLIAAHEAAAAFYADCLQRLRAQQARDYLASRGISADAMRSERWRIGYAPNNWTALTTHLRGQGFRDNELIDAGLARRARTGGVIDVFRARVMFPVRSLSGGTVGFLGRNVGSQLPDSTPKWLNTGATRIYDKSALLFGLAEQGRVRSHPDAVVLVEGPADVIAMAQLSADAIGQWVAVAPCGTALTAAQVAALGTAVGKDTPLIMAFDGDDAGRRAAARAYGLLRSWTGPVDAIRLPSGEDPASLISACGPPRASELLAAARRPLLEQLLDERLDQFRLDEIEGRTMALYAAAALLRNVVDTVPRERERLSRPIIDIAGRLGFDPVLVVETVFPPDRRAPPTDPVGNAAANKSANPHDQPEPPDHASGCSEAGCDCSIWNWHARHAQRPDAVRADGVLYRIGHRGWETPDVARGHHGDHFTIRFVNGRTVATVDLHSIGAVPEPWRFWLSDNARLTRTAASRARLHHGQSPGAAGFPDPTLVAHDYAHRSPATGPSVSRVEHDAVTGHTAWVMATATSDSPTARRAARLVAKVGVHAALLVGAERALELARQALTAGRLDGSDAALTIVTDFDEFPPVSGEGRFTISSCGDNRVYGTIRGQPTALITPPTDAGGQLYLASPRDSLDAIAARFLGDPYRSGELVPESVGGQRIFRLPAGARDHGVRPGARGMPPLPRRGGVRPAAGLRTSPGQSTQLTDAPDLLLVLNRELAVWPEAQKLLERGAGSAGSLAHELIVSVGGPPAANYLNATNTASWPQETAAFVIRPSKPHAPTAEARIARLAEPMLGTPPTRPQRSRDPRGAVPQHRPHRR</sequence>
<dbReference type="GO" id="GO:0006269">
    <property type="term" value="P:DNA replication, synthesis of primer"/>
    <property type="evidence" value="ECO:0007669"/>
    <property type="project" value="TreeGrafter"/>
</dbReference>
<evidence type="ECO:0000313" key="4">
    <source>
        <dbReference type="Proteomes" id="UP000184440"/>
    </source>
</evidence>
<dbReference type="EMBL" id="FRCS01000003">
    <property type="protein sequence ID" value="SHN19538.1"/>
    <property type="molecule type" value="Genomic_DNA"/>
</dbReference>
<protein>
    <submittedName>
        <fullName evidence="3">DNA primase, catalytic core</fullName>
    </submittedName>
</protein>
<dbReference type="Gene3D" id="3.40.1360.10">
    <property type="match status" value="1"/>
</dbReference>
<dbReference type="OrthoDB" id="4524286at2"/>
<dbReference type="InterPro" id="IPR013264">
    <property type="entry name" value="DNAG_N"/>
</dbReference>
<name>A0A1M7PQN9_9ACTN</name>
<proteinExistence type="predicted"/>
<feature type="region of interest" description="Disordered" evidence="1">
    <location>
        <begin position="672"/>
        <end position="707"/>
    </location>
</feature>
<dbReference type="AlphaFoldDB" id="A0A1M7PQN9"/>
<dbReference type="RefSeq" id="WP_073256749.1">
    <property type="nucleotide sequence ID" value="NZ_FRCS01000003.1"/>
</dbReference>